<dbReference type="EMBL" id="MN448285">
    <property type="protein sequence ID" value="QFG74267.1"/>
    <property type="molecule type" value="Genomic_DNA"/>
</dbReference>
<feature type="region of interest" description="Disordered" evidence="2">
    <location>
        <begin position="232"/>
        <end position="282"/>
    </location>
</feature>
<reference evidence="3" key="1">
    <citation type="journal article" date="2019" name="Philos. Trans. R. Soc. Lond., B, Biol. Sci.">
        <title>Targeted metagenomic recovery of four divergent viruses reveals shared and distinctive characteristics of giant viruses of marine eukaryotes.</title>
        <authorList>
            <person name="Needham D.M."/>
            <person name="Poirier C."/>
            <person name="Hehenberger E."/>
            <person name="Jimenez V."/>
            <person name="Swalwell J.E."/>
            <person name="Santoro A.E."/>
            <person name="Worden A.Z."/>
        </authorList>
    </citation>
    <scope>NUCLEOTIDE SEQUENCE</scope>
    <source>
        <strain evidence="3">MPacV-611</strain>
    </source>
</reference>
<feature type="region of interest" description="Disordered" evidence="2">
    <location>
        <begin position="299"/>
        <end position="347"/>
    </location>
</feature>
<evidence type="ECO:0000313" key="3">
    <source>
        <dbReference type="EMBL" id="QFG74267.1"/>
    </source>
</evidence>
<feature type="compositionally biased region" description="Low complexity" evidence="2">
    <location>
        <begin position="337"/>
        <end position="347"/>
    </location>
</feature>
<feature type="compositionally biased region" description="Low complexity" evidence="2">
    <location>
        <begin position="299"/>
        <end position="329"/>
    </location>
</feature>
<name>A0A5J6VJJ4_9VIRU</name>
<evidence type="ECO:0000256" key="1">
    <source>
        <dbReference type="SAM" id="Coils"/>
    </source>
</evidence>
<proteinExistence type="predicted"/>
<protein>
    <submittedName>
        <fullName evidence="3">Uncharacterized protein</fullName>
    </submittedName>
</protein>
<feature type="coiled-coil region" evidence="1">
    <location>
        <begin position="351"/>
        <end position="378"/>
    </location>
</feature>
<sequence>MEQTFLSKDNTTNLYKLLIKNYSLEQADKGKKRNLIETLVHIMKENYETLNFHKINNKNISSIKQQYNNICIQQAKQYIMNHFNLNNKVNNSVGNFNRAVSSRGNKVDTTEKFENLKKLYSNNPSIGTNSLDQNINNYNSTVNNKNTKNLSGNLSNIDKDSVSGYLKNDNFDNVSTVKYSTSKLFDDSIPLQDRLAQMEQERNISNTIPLNVNNSPLNNQQPINDQQMYRQSLSPVQQQHPVQQQPPVQQQHPVQQQPPVQQQHPVQQQYPVQQQHPVQQQYPMQQSPIPHQVYQPLVSEQSVQPPVQQSIQPPVQQSIQPPVQQSIQPPVQPPVQHPVQQSIQPPVQPPVQQSIQQLNEYTDEKNEQNRNLGNKIREIYYLDLNIVKTASEYNYKFNEIRNVKSIRLRGYSLPNVIYNVKKSQINYEILLDNVKSVFEIDIPTGHYTEKSLINKLNTNEHLEFYLNEQYKICVRFKNIETNVKDGSIVKVNHFKFYQCDLLKNLGLNNYDICTFCEFDNILDLRVPIKLNLELLNLNSNLNVFFNETMSNFKLVYDTPINLNCINYRFNDKDNSGYDFNELPYELYFELEINS</sequence>
<feature type="compositionally biased region" description="Low complexity" evidence="2">
    <location>
        <begin position="235"/>
        <end position="282"/>
    </location>
</feature>
<accession>A0A5J6VJJ4</accession>
<keyword evidence="1" id="KW-0175">Coiled coil</keyword>
<evidence type="ECO:0000256" key="2">
    <source>
        <dbReference type="SAM" id="MobiDB-lite"/>
    </source>
</evidence>
<organism evidence="3">
    <name type="scientific">Megaviridae environmental sample</name>
    <dbReference type="NCBI Taxonomy" id="1737588"/>
    <lineage>
        <taxon>Viruses</taxon>
        <taxon>Varidnaviria</taxon>
        <taxon>Bamfordvirae</taxon>
        <taxon>Nucleocytoviricota</taxon>
        <taxon>Megaviricetes</taxon>
        <taxon>Imitervirales</taxon>
        <taxon>Mimiviridae</taxon>
        <taxon>environmental samples</taxon>
    </lineage>
</organism>